<dbReference type="EMBL" id="CAUYUJ010014360">
    <property type="protein sequence ID" value="CAK0840210.1"/>
    <property type="molecule type" value="Genomic_DNA"/>
</dbReference>
<protein>
    <submittedName>
        <fullName evidence="2">Uncharacterized protein</fullName>
    </submittedName>
</protein>
<feature type="region of interest" description="Disordered" evidence="1">
    <location>
        <begin position="876"/>
        <end position="903"/>
    </location>
</feature>
<feature type="compositionally biased region" description="Low complexity" evidence="1">
    <location>
        <begin position="204"/>
        <end position="217"/>
    </location>
</feature>
<evidence type="ECO:0000313" key="3">
    <source>
        <dbReference type="Proteomes" id="UP001189429"/>
    </source>
</evidence>
<accession>A0ABN9T584</accession>
<feature type="region of interest" description="Disordered" evidence="1">
    <location>
        <begin position="282"/>
        <end position="321"/>
    </location>
</feature>
<feature type="compositionally biased region" description="Pro residues" evidence="1">
    <location>
        <begin position="218"/>
        <end position="229"/>
    </location>
</feature>
<sequence length="996" mass="106199">MRSDQSSTTTSTTGLLLATTTNALSASLPTTTSAPYDCGKGEPEDWSPGQARWCCDREEIGCNATTPPPPPELQQSDDAVSTTAEYECNTGEDILTWNVTKRVFCCVNHQRGCPTTPPPVPDPPLPDPAAPKVGCSNDCSFQGHLSTCSGHIQWAARQWYSNTSNACLTAFGLLLQHCPACNSCTIAQAGCQQPTQPPTTSLYPAAPQAGAPEAAADAPPPPEGQPSPPQGAGEQTKGDQDASPDAEDGDAPFDCDPDASDVDAWTILQRVFCCKEKEVACPKPPGGSTKPHEAQANSSAGTPEQPDEQSDAYPCDANPEEDWDSKQKEWCCEHKQVGCAATTTEFEFNCVAAFSTWQQGTALSAKHQWESPDCLITPTPPSARPLEDGAAIAVAQGIASRNEIIAPVTTGISDALRFQDRAHHAITSLDREFAQTSPTDYHDFLELAAASAAGDFLAPKTERQFSAFSADTVRMIKMKQEAIRWATWLADQRGHPRPRGAVAELWKMTGPQATTAAQALITGIANSAAIPAQFKDGATAQLRKPEGDGTNARDHNRTLNIFDHLGKGVSKLMARPFTGLATSRIEPAQLGTTAKRAARYATAMIEDIFRRFQIGARHAKKSKIMVGVLADLEKAFDLPPRDAIWAEDERAIPSITATLDLEDVTACLDESRACFVDDLSAFAIFERWTEVADFAAFVAHVLRDKDYHVNPLRGVAGARASADRLVFKLKNRPEAADRKALAFESALLHLFGDAEVAERVACILPALASLLAGERPEALDILRRNVALHSEGPCGASLVSAGHAELRRARKHARRLEARRADTQPAAHMLLQGPPPLELFAEEVFEDHGDEDSPCGEAAAAEFPTRGAPLALVDGSEGVSGAAGPPQGAVPVSQPGSGASRRAPGWRLARAAVARAWLEPSLDEDAVPEAAGGALRARRVRFADAPQVFEIGSCSGLRGILRRGSAPGFLGPAWTRHAKAVDLMHLDSSHAEAAAS</sequence>
<keyword evidence="3" id="KW-1185">Reference proteome</keyword>
<dbReference type="Proteomes" id="UP001189429">
    <property type="component" value="Unassembled WGS sequence"/>
</dbReference>
<name>A0ABN9T584_9DINO</name>
<proteinExistence type="predicted"/>
<comment type="caution">
    <text evidence="2">The sequence shown here is derived from an EMBL/GenBank/DDBJ whole genome shotgun (WGS) entry which is preliminary data.</text>
</comment>
<feature type="region of interest" description="Disordered" evidence="1">
    <location>
        <begin position="195"/>
        <end position="260"/>
    </location>
</feature>
<evidence type="ECO:0000313" key="2">
    <source>
        <dbReference type="EMBL" id="CAK0840210.1"/>
    </source>
</evidence>
<feature type="compositionally biased region" description="Acidic residues" evidence="1">
    <location>
        <begin position="242"/>
        <end position="260"/>
    </location>
</feature>
<organism evidence="2 3">
    <name type="scientific">Prorocentrum cordatum</name>
    <dbReference type="NCBI Taxonomy" id="2364126"/>
    <lineage>
        <taxon>Eukaryota</taxon>
        <taxon>Sar</taxon>
        <taxon>Alveolata</taxon>
        <taxon>Dinophyceae</taxon>
        <taxon>Prorocentrales</taxon>
        <taxon>Prorocentraceae</taxon>
        <taxon>Prorocentrum</taxon>
    </lineage>
</organism>
<evidence type="ECO:0000256" key="1">
    <source>
        <dbReference type="SAM" id="MobiDB-lite"/>
    </source>
</evidence>
<reference evidence="2" key="1">
    <citation type="submission" date="2023-10" db="EMBL/GenBank/DDBJ databases">
        <authorList>
            <person name="Chen Y."/>
            <person name="Shah S."/>
            <person name="Dougan E. K."/>
            <person name="Thang M."/>
            <person name="Chan C."/>
        </authorList>
    </citation>
    <scope>NUCLEOTIDE SEQUENCE [LARGE SCALE GENOMIC DNA]</scope>
</reference>
<gene>
    <name evidence="2" type="ORF">PCOR1329_LOCUS35704</name>
</gene>